<name>A0A2V2VUU6_TRYCR</name>
<feature type="binding site" evidence="3">
    <location>
        <position position="129"/>
    </location>
    <ligand>
        <name>GTP</name>
        <dbReference type="ChEBI" id="CHEBI:37565"/>
    </ligand>
</feature>
<dbReference type="GO" id="GO:0046872">
    <property type="term" value="F:metal ion binding"/>
    <property type="evidence" value="ECO:0007669"/>
    <property type="project" value="UniProtKB-KW"/>
</dbReference>
<dbReference type="InterPro" id="IPR005225">
    <property type="entry name" value="Small_GTP-bd"/>
</dbReference>
<dbReference type="VEuPathDB" id="TriTrypDB:TcCLB.506009.100"/>
<dbReference type="VEuPathDB" id="TriTrypDB:TCSYLVIO_009982"/>
<evidence type="ECO:0000256" key="3">
    <source>
        <dbReference type="PIRSR" id="PIRSR606689-1"/>
    </source>
</evidence>
<dbReference type="VEuPathDB" id="TriTrypDB:TcG_02484"/>
<dbReference type="CDD" id="cd22981">
    <property type="entry name" value="DD_TbAK-like"/>
    <property type="match status" value="1"/>
</dbReference>
<dbReference type="InterPro" id="IPR027417">
    <property type="entry name" value="P-loop_NTPase"/>
</dbReference>
<dbReference type="PANTHER" id="PTHR46090:SF2">
    <property type="entry name" value="ADP-RIBOSYLATION FACTOR-LIKE PROTEIN 13B"/>
    <property type="match status" value="1"/>
</dbReference>
<proteinExistence type="inferred from homology"/>
<dbReference type="VEuPathDB" id="TriTrypDB:TcCLB.510297.100"/>
<evidence type="ECO:0000256" key="1">
    <source>
        <dbReference type="ARBA" id="ARBA00022741"/>
    </source>
</evidence>
<feature type="binding site" evidence="3">
    <location>
        <begin position="83"/>
        <end position="90"/>
    </location>
    <ligand>
        <name>GTP</name>
        <dbReference type="ChEBI" id="CHEBI:37565"/>
    </ligand>
</feature>
<dbReference type="VEuPathDB" id="TriTrypDB:C3747_73g33"/>
<dbReference type="PROSITE" id="PS51417">
    <property type="entry name" value="ARF"/>
    <property type="match status" value="1"/>
</dbReference>
<organism evidence="6 7">
    <name type="scientific">Trypanosoma cruzi</name>
    <dbReference type="NCBI Taxonomy" id="5693"/>
    <lineage>
        <taxon>Eukaryota</taxon>
        <taxon>Discoba</taxon>
        <taxon>Euglenozoa</taxon>
        <taxon>Kinetoplastea</taxon>
        <taxon>Metakinetoplastina</taxon>
        <taxon>Trypanosomatida</taxon>
        <taxon>Trypanosomatidae</taxon>
        <taxon>Trypanosoma</taxon>
        <taxon>Schizotrypanum</taxon>
    </lineage>
</organism>
<reference evidence="6 7" key="1">
    <citation type="journal article" date="2018" name="Microb. Genom.">
        <title>Expanding an expanded genome: long-read sequencing of Trypanosoma cruzi.</title>
        <authorList>
            <person name="Berna L."/>
            <person name="Rodriguez M."/>
            <person name="Chiribao M.L."/>
            <person name="Parodi-Talice A."/>
            <person name="Pita S."/>
            <person name="Rijo G."/>
            <person name="Alvarez-Valin F."/>
            <person name="Robello C."/>
        </authorList>
    </citation>
    <scope>NUCLEOTIDE SEQUENCE [LARGE SCALE GENOMIC DNA]</scope>
    <source>
        <strain evidence="6 7">Dm28c</strain>
    </source>
</reference>
<dbReference type="AlphaFoldDB" id="A0A2V2VUU6"/>
<dbReference type="SMART" id="SM00178">
    <property type="entry name" value="SAR"/>
    <property type="match status" value="1"/>
</dbReference>
<dbReference type="InterPro" id="IPR006689">
    <property type="entry name" value="Small_GTPase_ARF/SAR"/>
</dbReference>
<dbReference type="FunFam" id="3.40.50.300:FF:002851">
    <property type="entry name" value="ADP-ribosylation factor-like protein"/>
    <property type="match status" value="1"/>
</dbReference>
<dbReference type="GO" id="GO:0003924">
    <property type="term" value="F:GTPase activity"/>
    <property type="evidence" value="ECO:0007669"/>
    <property type="project" value="InterPro"/>
</dbReference>
<dbReference type="EMBL" id="PRFA01000013">
    <property type="protein sequence ID" value="PWU98103.1"/>
    <property type="molecule type" value="Genomic_DNA"/>
</dbReference>
<gene>
    <name evidence="6" type="ORF">C4B63_13g220</name>
</gene>
<evidence type="ECO:0000256" key="2">
    <source>
        <dbReference type="ARBA" id="ARBA00023134"/>
    </source>
</evidence>
<keyword evidence="1 3" id="KW-0547">Nucleotide-binding</keyword>
<keyword evidence="2 3" id="KW-0342">GTP-binding</keyword>
<evidence type="ECO:0000256" key="4">
    <source>
        <dbReference type="PIRSR" id="PIRSR606689-2"/>
    </source>
</evidence>
<dbReference type="VEuPathDB" id="TriTrypDB:ECC02_003885"/>
<dbReference type="GO" id="GO:0005525">
    <property type="term" value="F:GTP binding"/>
    <property type="evidence" value="ECO:0007669"/>
    <property type="project" value="UniProtKB-KW"/>
</dbReference>
<dbReference type="SUPFAM" id="SSF52540">
    <property type="entry name" value="P-loop containing nucleoside triphosphate hydrolases"/>
    <property type="match status" value="1"/>
</dbReference>
<evidence type="ECO:0000256" key="5">
    <source>
        <dbReference type="RuleBase" id="RU003925"/>
    </source>
</evidence>
<dbReference type="Gene3D" id="1.20.890.10">
    <property type="entry name" value="cAMP-dependent protein kinase regulatory subunit, dimerization-anchoring domain"/>
    <property type="match status" value="1"/>
</dbReference>
<dbReference type="VEuPathDB" id="TriTrypDB:TcBrA4_0004020"/>
<dbReference type="SMART" id="SM00177">
    <property type="entry name" value="ARF"/>
    <property type="match status" value="1"/>
</dbReference>
<accession>A0A2V2VUU6</accession>
<dbReference type="NCBIfam" id="TIGR00231">
    <property type="entry name" value="small_GTP"/>
    <property type="match status" value="1"/>
</dbReference>
<dbReference type="VEuPathDB" id="TriTrypDB:TcYC6_0079910"/>
<feature type="binding site" evidence="4">
    <location>
        <position position="107"/>
    </location>
    <ligand>
        <name>Mg(2+)</name>
        <dbReference type="ChEBI" id="CHEBI:18420"/>
    </ligand>
</feature>
<dbReference type="VEuPathDB" id="TriTrypDB:C4B63_13g220"/>
<comment type="similarity">
    <text evidence="5">Belongs to the small GTPase superfamily. Arf family.</text>
</comment>
<dbReference type="InterPro" id="IPR051995">
    <property type="entry name" value="Ciliary_GTPase"/>
</dbReference>
<dbReference type="PANTHER" id="PTHR46090">
    <property type="entry name" value="ADP-RIBOSYLATION FACTOR-LIKE PROTEIN 13B"/>
    <property type="match status" value="1"/>
</dbReference>
<evidence type="ECO:0000313" key="7">
    <source>
        <dbReference type="Proteomes" id="UP000246121"/>
    </source>
</evidence>
<dbReference type="VEuPathDB" id="TriTrypDB:TcCL_ESM02097"/>
<evidence type="ECO:0000313" key="6">
    <source>
        <dbReference type="EMBL" id="PWU98103.1"/>
    </source>
</evidence>
<dbReference type="Gene3D" id="3.40.50.300">
    <property type="entry name" value="P-loop containing nucleotide triphosphate hydrolases"/>
    <property type="match status" value="1"/>
</dbReference>
<feature type="binding site" evidence="3">
    <location>
        <begin position="186"/>
        <end position="189"/>
    </location>
    <ligand>
        <name>GTP</name>
        <dbReference type="ChEBI" id="CHEBI:37565"/>
    </ligand>
</feature>
<keyword evidence="4" id="KW-0479">Metal-binding</keyword>
<protein>
    <submittedName>
        <fullName evidence="6">Putative ADP-ribosylation factor-like protein</fullName>
    </submittedName>
</protein>
<comment type="caution">
    <text evidence="6">The sequence shown here is derived from an EMBL/GenBank/DDBJ whole genome shotgun (WGS) entry which is preliminary data.</text>
</comment>
<dbReference type="CDD" id="cd04161">
    <property type="entry name" value="Arl2l1_Arl13_like"/>
    <property type="match status" value="1"/>
</dbReference>
<dbReference type="Proteomes" id="UP000246121">
    <property type="component" value="Unassembled WGS sequence"/>
</dbReference>
<dbReference type="Pfam" id="PF00025">
    <property type="entry name" value="Arf"/>
    <property type="match status" value="1"/>
</dbReference>
<dbReference type="VEuPathDB" id="TriTrypDB:BCY84_16181"/>
<dbReference type="SUPFAM" id="SSF47391">
    <property type="entry name" value="Dimerization-anchoring domain of cAMP-dependent PK regulatory subunit"/>
    <property type="match status" value="1"/>
</dbReference>
<sequence>MASSEEEKRIAYCKQHNVHHLFELLATKLLLDRPENPFEYLREMLSKVEESEKSKQSYDPTVLSPPVNGSVEPLKKITLGTFGLDNAGKTTLISALGGQIEVNTTPTVGFTPTKFQTEKYDICIFDLGGAANFRGIWVHYFHDCHGLIFVIDSAADDAVVKESLNVLRDISQHRYIKGKPILVLANKKDLENARGTKVIPNGFLDKLFGRNTAYRVVASCGIEEDPALEEGVEWLLSVVDKLHDTLEERVNCDTEEVKMEAKRKAAERLAVLKTAS</sequence>
<dbReference type="VEuPathDB" id="TriTrypDB:Tc_MARK_8522"/>
<feature type="binding site" evidence="4">
    <location>
        <position position="90"/>
    </location>
    <ligand>
        <name>Mg(2+)</name>
        <dbReference type="ChEBI" id="CHEBI:18420"/>
    </ligand>
</feature>
<dbReference type="PRINTS" id="PR00328">
    <property type="entry name" value="SAR1GTPBP"/>
</dbReference>
<keyword evidence="4" id="KW-0460">Magnesium</keyword>